<name>A0ABX1G9N4_9MICC</name>
<dbReference type="CDD" id="cd04647">
    <property type="entry name" value="LbH_MAT_like"/>
    <property type="match status" value="1"/>
</dbReference>
<dbReference type="Proteomes" id="UP000746595">
    <property type="component" value="Unassembled WGS sequence"/>
</dbReference>
<sequence>MPSIEERLAELERKTTELEAELIELRPSKSWKRPAAATVGSRPRIHPTVVMIASEAKPIVIGENVQIRRGAEIVGPVSIGSGSSFNRDAYIRANVHIGKNCNIGAFCRFISDTHEVGTSDRRAGAGSFPEILIGDGSWIGAGSTILGGVTVGESCIIAAGSLVIKDIPANTMVGGVPAKKIKDLD</sequence>
<evidence type="ECO:0000313" key="2">
    <source>
        <dbReference type="Proteomes" id="UP000746595"/>
    </source>
</evidence>
<accession>A0ABX1G9N4</accession>
<dbReference type="GO" id="GO:0016740">
    <property type="term" value="F:transferase activity"/>
    <property type="evidence" value="ECO:0007669"/>
    <property type="project" value="UniProtKB-KW"/>
</dbReference>
<comment type="caution">
    <text evidence="1">The sequence shown here is derived from an EMBL/GenBank/DDBJ whole genome shotgun (WGS) entry which is preliminary data.</text>
</comment>
<dbReference type="Pfam" id="PF00132">
    <property type="entry name" value="Hexapep"/>
    <property type="match status" value="1"/>
</dbReference>
<gene>
    <name evidence="1" type="ORF">HED64_18735</name>
</gene>
<reference evidence="1 2" key="1">
    <citation type="submission" date="2020-04" db="EMBL/GenBank/DDBJ databases">
        <title>Paeniglutamicibacter sp. ANT13_2, a novel actinomycete isolated from sediment in Antarctica.</title>
        <authorList>
            <person name="Sakdapetsiri C."/>
            <person name="Pinyakong O."/>
        </authorList>
    </citation>
    <scope>NUCLEOTIDE SEQUENCE [LARGE SCALE GENOMIC DNA]</scope>
    <source>
        <strain evidence="1 2">ANT13_2</strain>
    </source>
</reference>
<evidence type="ECO:0000313" key="1">
    <source>
        <dbReference type="EMBL" id="NKG22734.1"/>
    </source>
</evidence>
<dbReference type="Pfam" id="PF14602">
    <property type="entry name" value="Hexapep_2"/>
    <property type="match status" value="1"/>
</dbReference>
<dbReference type="SUPFAM" id="SSF51161">
    <property type="entry name" value="Trimeric LpxA-like enzymes"/>
    <property type="match status" value="1"/>
</dbReference>
<keyword evidence="2" id="KW-1185">Reference proteome</keyword>
<dbReference type="EMBL" id="JAAWVT010000014">
    <property type="protein sequence ID" value="NKG22734.1"/>
    <property type="molecule type" value="Genomic_DNA"/>
</dbReference>
<dbReference type="RefSeq" id="WP_168153474.1">
    <property type="nucleotide sequence ID" value="NZ_JAAWVT010000014.1"/>
</dbReference>
<dbReference type="InterPro" id="IPR050179">
    <property type="entry name" value="Trans_hexapeptide_repeat"/>
</dbReference>
<proteinExistence type="predicted"/>
<organism evidence="1 2">
    <name type="scientific">Paeniglutamicibacter terrestris</name>
    <dbReference type="NCBI Taxonomy" id="2723403"/>
    <lineage>
        <taxon>Bacteria</taxon>
        <taxon>Bacillati</taxon>
        <taxon>Actinomycetota</taxon>
        <taxon>Actinomycetes</taxon>
        <taxon>Micrococcales</taxon>
        <taxon>Micrococcaceae</taxon>
        <taxon>Paeniglutamicibacter</taxon>
    </lineage>
</organism>
<dbReference type="InterPro" id="IPR011004">
    <property type="entry name" value="Trimer_LpxA-like_sf"/>
</dbReference>
<keyword evidence="1" id="KW-0808">Transferase</keyword>
<dbReference type="PANTHER" id="PTHR43300:SF10">
    <property type="entry name" value="2,3,4,5-TETRAHYDROPYRIDINE-2,6-DICARBOXYLATE N-ACETYLTRANSFERASE"/>
    <property type="match status" value="1"/>
</dbReference>
<dbReference type="PANTHER" id="PTHR43300">
    <property type="entry name" value="ACETYLTRANSFERASE"/>
    <property type="match status" value="1"/>
</dbReference>
<protein>
    <submittedName>
        <fullName evidence="1">Transferase</fullName>
    </submittedName>
</protein>
<dbReference type="Gene3D" id="2.160.10.10">
    <property type="entry name" value="Hexapeptide repeat proteins"/>
    <property type="match status" value="1"/>
</dbReference>
<dbReference type="InterPro" id="IPR001451">
    <property type="entry name" value="Hexapep"/>
</dbReference>